<dbReference type="GO" id="GO:0004826">
    <property type="term" value="F:phenylalanine-tRNA ligase activity"/>
    <property type="evidence" value="ECO:0007669"/>
    <property type="project" value="InterPro"/>
</dbReference>
<dbReference type="Proteomes" id="UP000593571">
    <property type="component" value="Unassembled WGS sequence"/>
</dbReference>
<dbReference type="EMBL" id="JACASE010000002">
    <property type="protein sequence ID" value="KAF6495903.1"/>
    <property type="molecule type" value="Genomic_DNA"/>
</dbReference>
<reference evidence="3 4" key="1">
    <citation type="journal article" date="2020" name="Nature">
        <title>Six reference-quality genomes reveal evolution of bat adaptations.</title>
        <authorList>
            <person name="Jebb D."/>
            <person name="Huang Z."/>
            <person name="Pippel M."/>
            <person name="Hughes G.M."/>
            <person name="Lavrichenko K."/>
            <person name="Devanna P."/>
            <person name="Winkler S."/>
            <person name="Jermiin L.S."/>
            <person name="Skirmuntt E.C."/>
            <person name="Katzourakis A."/>
            <person name="Burkitt-Gray L."/>
            <person name="Ray D.A."/>
            <person name="Sullivan K.A.M."/>
            <person name="Roscito J.G."/>
            <person name="Kirilenko B.M."/>
            <person name="Davalos L.M."/>
            <person name="Corthals A.P."/>
            <person name="Power M.L."/>
            <person name="Jones G."/>
            <person name="Ransome R.D."/>
            <person name="Dechmann D.K.N."/>
            <person name="Locatelli A.G."/>
            <person name="Puechmaille S.J."/>
            <person name="Fedrigo O."/>
            <person name="Jarvis E.D."/>
            <person name="Hiller M."/>
            <person name="Vernes S.C."/>
            <person name="Myers E.W."/>
            <person name="Teeling E.C."/>
        </authorList>
    </citation>
    <scope>NUCLEOTIDE SEQUENCE [LARGE SCALE GENOMIC DNA]</scope>
    <source>
        <strain evidence="3">MRouAeg1</strain>
        <tissue evidence="3">Muscle</tissue>
    </source>
</reference>
<accession>A0A7J8JG91</accession>
<organism evidence="3 4">
    <name type="scientific">Rousettus aegyptiacus</name>
    <name type="common">Egyptian fruit bat</name>
    <name type="synonym">Pteropus aegyptiacus</name>
    <dbReference type="NCBI Taxonomy" id="9407"/>
    <lineage>
        <taxon>Eukaryota</taxon>
        <taxon>Metazoa</taxon>
        <taxon>Chordata</taxon>
        <taxon>Craniata</taxon>
        <taxon>Vertebrata</taxon>
        <taxon>Euteleostomi</taxon>
        <taxon>Mammalia</taxon>
        <taxon>Eutheria</taxon>
        <taxon>Laurasiatheria</taxon>
        <taxon>Chiroptera</taxon>
        <taxon>Yinpterochiroptera</taxon>
        <taxon>Pteropodoidea</taxon>
        <taxon>Pteropodidae</taxon>
        <taxon>Rousettinae</taxon>
        <taxon>Rousettus</taxon>
    </lineage>
</organism>
<dbReference type="GO" id="GO:0006432">
    <property type="term" value="P:phenylalanyl-tRNA aminoacylation"/>
    <property type="evidence" value="ECO:0007669"/>
    <property type="project" value="InterPro"/>
</dbReference>
<dbReference type="Gene3D" id="3.30.56.10">
    <property type="match status" value="1"/>
</dbReference>
<dbReference type="Pfam" id="PF18262">
    <property type="entry name" value="PhetRS_B1"/>
    <property type="match status" value="1"/>
</dbReference>
<feature type="domain" description="Phenylalanyl tRNA synthetase beta chain core" evidence="1">
    <location>
        <begin position="88"/>
        <end position="159"/>
    </location>
</feature>
<evidence type="ECO:0008006" key="5">
    <source>
        <dbReference type="Google" id="ProtNLM"/>
    </source>
</evidence>
<name>A0A7J8JG91_ROUAE</name>
<dbReference type="GO" id="GO:0009328">
    <property type="term" value="C:phenylalanine-tRNA ligase complex"/>
    <property type="evidence" value="ECO:0007669"/>
    <property type="project" value="TreeGrafter"/>
</dbReference>
<evidence type="ECO:0000313" key="4">
    <source>
        <dbReference type="Proteomes" id="UP000593571"/>
    </source>
</evidence>
<dbReference type="SUPFAM" id="SSF55681">
    <property type="entry name" value="Class II aaRS and biotin synthetases"/>
    <property type="match status" value="1"/>
</dbReference>
<evidence type="ECO:0000313" key="3">
    <source>
        <dbReference type="EMBL" id="KAF6495903.1"/>
    </source>
</evidence>
<protein>
    <recommendedName>
        <fullName evidence="5">Phenylalanyl-tRNA synthetase subunit beta</fullName>
    </recommendedName>
</protein>
<feature type="domain" description="Phenylalanine--tRNA ligase beta subunit B1" evidence="2">
    <location>
        <begin position="1"/>
        <end position="68"/>
    </location>
</feature>
<dbReference type="InterPro" id="IPR045864">
    <property type="entry name" value="aa-tRNA-synth_II/BPL/LPL"/>
</dbReference>
<dbReference type="InterPro" id="IPR040659">
    <property type="entry name" value="PhetRS_B1"/>
</dbReference>
<dbReference type="Pfam" id="PF17759">
    <property type="entry name" value="tRNA_synthFbeta"/>
    <property type="match status" value="1"/>
</dbReference>
<dbReference type="Gene3D" id="3.30.930.10">
    <property type="entry name" value="Bira Bifunctional Protein, Domain 2"/>
    <property type="match status" value="1"/>
</dbReference>
<sequence>MPTVSVKHDLLFEALGQIYAYQEFDKLCFKFGMELNEVTSEKETIRNKKSLVMGIGLRLKIPLTKVDIVHASDIVEFAAIAYIHNNFPMTLPKTYTIANQFLLNYITELLRHDMVTTGFTEALTSPLCSQEDTADKLSLDISASKAIHISNPKTAEFQVAELPFFMAS</sequence>
<dbReference type="PANTHER" id="PTHR10947">
    <property type="entry name" value="PHENYLALANYL-TRNA SYNTHETASE BETA CHAIN AND LEUCINE-RICH REPEAT-CONTAINING PROTEIN 47"/>
    <property type="match status" value="1"/>
</dbReference>
<gene>
    <name evidence="3" type="ORF">HJG63_010217</name>
</gene>
<keyword evidence="4" id="KW-1185">Reference proteome</keyword>
<dbReference type="InterPro" id="IPR041616">
    <property type="entry name" value="PheRS_beta_core"/>
</dbReference>
<dbReference type="PANTHER" id="PTHR10947:SF0">
    <property type="entry name" value="PHENYLALANINE--TRNA LIGASE BETA SUBUNIT"/>
    <property type="match status" value="1"/>
</dbReference>
<proteinExistence type="predicted"/>
<evidence type="ECO:0000259" key="1">
    <source>
        <dbReference type="Pfam" id="PF17759"/>
    </source>
</evidence>
<dbReference type="InterPro" id="IPR045060">
    <property type="entry name" value="Phe-tRNA-ligase_IIc_bsu"/>
</dbReference>
<dbReference type="AlphaFoldDB" id="A0A7J8JG91"/>
<evidence type="ECO:0000259" key="2">
    <source>
        <dbReference type="Pfam" id="PF18262"/>
    </source>
</evidence>
<comment type="caution">
    <text evidence="3">The sequence shown here is derived from an EMBL/GenBank/DDBJ whole genome shotgun (WGS) entry which is preliminary data.</text>
</comment>